<dbReference type="PROSITE" id="PS51007">
    <property type="entry name" value="CYTC"/>
    <property type="match status" value="1"/>
</dbReference>
<feature type="transmembrane region" description="Helical" evidence="18">
    <location>
        <begin position="49"/>
        <end position="72"/>
    </location>
</feature>
<evidence type="ECO:0000259" key="20">
    <source>
        <dbReference type="PROSITE" id="PS51007"/>
    </source>
</evidence>
<dbReference type="InterPro" id="IPR002429">
    <property type="entry name" value="CcO_II-like_C"/>
</dbReference>
<dbReference type="InterPro" id="IPR001505">
    <property type="entry name" value="Copper_CuA"/>
</dbReference>
<name>A0ABU5DRB5_9BURK</name>
<dbReference type="Proteomes" id="UP001285263">
    <property type="component" value="Unassembled WGS sequence"/>
</dbReference>
<evidence type="ECO:0000256" key="14">
    <source>
        <dbReference type="ARBA" id="ARBA00024688"/>
    </source>
</evidence>
<evidence type="ECO:0000256" key="3">
    <source>
        <dbReference type="ARBA" id="ARBA00007866"/>
    </source>
</evidence>
<protein>
    <recommendedName>
        <fullName evidence="15">Cytochrome aa3 subunit 2</fullName>
    </recommendedName>
</protein>
<dbReference type="InterPro" id="IPR045187">
    <property type="entry name" value="CcO_II"/>
</dbReference>
<evidence type="ECO:0000256" key="12">
    <source>
        <dbReference type="ARBA" id="ARBA00023008"/>
    </source>
</evidence>
<evidence type="ECO:0000256" key="1">
    <source>
        <dbReference type="ARBA" id="ARBA00004141"/>
    </source>
</evidence>
<proteinExistence type="inferred from homology"/>
<keyword evidence="5 17" id="KW-0349">Heme</keyword>
<feature type="domain" description="Cytochrome oxidase subunit II copper A binding" evidence="19">
    <location>
        <begin position="84"/>
        <end position="198"/>
    </location>
</feature>
<evidence type="ECO:0000256" key="9">
    <source>
        <dbReference type="ARBA" id="ARBA00022982"/>
    </source>
</evidence>
<keyword evidence="12" id="KW-0186">Copper</keyword>
<evidence type="ECO:0000256" key="18">
    <source>
        <dbReference type="SAM" id="Phobius"/>
    </source>
</evidence>
<evidence type="ECO:0000256" key="10">
    <source>
        <dbReference type="ARBA" id="ARBA00022989"/>
    </source>
</evidence>
<reference evidence="21 22" key="1">
    <citation type="submission" date="2023-11" db="EMBL/GenBank/DDBJ databases">
        <title>Paucibacter sp. nov., isolated from fresh soil in Korea.</title>
        <authorList>
            <person name="Le N.T.T."/>
        </authorList>
    </citation>
    <scope>NUCLEOTIDE SEQUENCE [LARGE SCALE GENOMIC DNA]</scope>
    <source>
        <strain evidence="21 22">R3-3</strain>
    </source>
</reference>
<feature type="transmembrane region" description="Helical" evidence="18">
    <location>
        <begin position="17"/>
        <end position="37"/>
    </location>
</feature>
<keyword evidence="8 17" id="KW-0479">Metal-binding</keyword>
<dbReference type="PANTHER" id="PTHR22888">
    <property type="entry name" value="CYTOCHROME C OXIDASE, SUBUNIT II"/>
    <property type="match status" value="1"/>
</dbReference>
<dbReference type="PROSITE" id="PS50857">
    <property type="entry name" value="COX2_CUA"/>
    <property type="match status" value="1"/>
</dbReference>
<keyword evidence="11 17" id="KW-0408">Iron</keyword>
<feature type="domain" description="Cytochrome c" evidence="20">
    <location>
        <begin position="209"/>
        <end position="305"/>
    </location>
</feature>
<dbReference type="InterPro" id="IPR009056">
    <property type="entry name" value="Cyt_c-like_dom"/>
</dbReference>
<dbReference type="Gene3D" id="2.60.40.420">
    <property type="entry name" value="Cupredoxins - blue copper proteins"/>
    <property type="match status" value="1"/>
</dbReference>
<evidence type="ECO:0000256" key="15">
    <source>
        <dbReference type="ARBA" id="ARBA00031399"/>
    </source>
</evidence>
<evidence type="ECO:0000256" key="4">
    <source>
        <dbReference type="ARBA" id="ARBA00022448"/>
    </source>
</evidence>
<comment type="caution">
    <text evidence="21">The sequence shown here is derived from an EMBL/GenBank/DDBJ whole genome shotgun (WGS) entry which is preliminary data.</text>
</comment>
<evidence type="ECO:0000256" key="17">
    <source>
        <dbReference type="PROSITE-ProRule" id="PRU00433"/>
    </source>
</evidence>
<dbReference type="SUPFAM" id="SSF46626">
    <property type="entry name" value="Cytochrome c"/>
    <property type="match status" value="1"/>
</dbReference>
<keyword evidence="10 18" id="KW-1133">Transmembrane helix</keyword>
<comment type="subcellular location">
    <subcellularLocation>
        <location evidence="1">Membrane</location>
        <topology evidence="1">Multi-pass membrane protein</topology>
    </subcellularLocation>
    <subcellularLocation>
        <location evidence="2">Periplasm</location>
    </subcellularLocation>
</comment>
<organism evidence="21 22">
    <name type="scientific">Roseateles agri</name>
    <dbReference type="NCBI Taxonomy" id="3098619"/>
    <lineage>
        <taxon>Bacteria</taxon>
        <taxon>Pseudomonadati</taxon>
        <taxon>Pseudomonadota</taxon>
        <taxon>Betaproteobacteria</taxon>
        <taxon>Burkholderiales</taxon>
        <taxon>Sphaerotilaceae</taxon>
        <taxon>Roseateles</taxon>
    </lineage>
</organism>
<keyword evidence="13 18" id="KW-0472">Membrane</keyword>
<comment type="catalytic activity">
    <reaction evidence="16">
        <text>4 Fe(II)-[cytochrome c] + O2 + 8 H(+)(in) = 4 Fe(III)-[cytochrome c] + 2 H2O + 4 H(+)(out)</text>
        <dbReference type="Rhea" id="RHEA:11436"/>
        <dbReference type="Rhea" id="RHEA-COMP:10350"/>
        <dbReference type="Rhea" id="RHEA-COMP:14399"/>
        <dbReference type="ChEBI" id="CHEBI:15377"/>
        <dbReference type="ChEBI" id="CHEBI:15378"/>
        <dbReference type="ChEBI" id="CHEBI:15379"/>
        <dbReference type="ChEBI" id="CHEBI:29033"/>
        <dbReference type="ChEBI" id="CHEBI:29034"/>
        <dbReference type="EC" id="7.1.1.9"/>
    </reaction>
</comment>
<dbReference type="Pfam" id="PF00116">
    <property type="entry name" value="COX2"/>
    <property type="match status" value="1"/>
</dbReference>
<dbReference type="NCBIfam" id="TIGR02866">
    <property type="entry name" value="CoxB"/>
    <property type="match status" value="1"/>
</dbReference>
<keyword evidence="6" id="KW-0679">Respiratory chain</keyword>
<dbReference type="Pfam" id="PF00034">
    <property type="entry name" value="Cytochrom_C"/>
    <property type="match status" value="1"/>
</dbReference>
<evidence type="ECO:0000313" key="22">
    <source>
        <dbReference type="Proteomes" id="UP001285263"/>
    </source>
</evidence>
<accession>A0ABU5DRB5</accession>
<dbReference type="InterPro" id="IPR008972">
    <property type="entry name" value="Cupredoxin"/>
</dbReference>
<gene>
    <name evidence="21" type="primary">coxB</name>
    <name evidence="21" type="ORF">SNE35_23975</name>
</gene>
<dbReference type="InterPro" id="IPR036909">
    <property type="entry name" value="Cyt_c-like_dom_sf"/>
</dbReference>
<keyword evidence="9" id="KW-0249">Electron transport</keyword>
<evidence type="ECO:0000256" key="16">
    <source>
        <dbReference type="ARBA" id="ARBA00047816"/>
    </source>
</evidence>
<comment type="similarity">
    <text evidence="3">Belongs to the cytochrome c oxidase subunit 2 family.</text>
</comment>
<dbReference type="PANTHER" id="PTHR22888:SF9">
    <property type="entry name" value="CYTOCHROME C OXIDASE SUBUNIT 2"/>
    <property type="match status" value="1"/>
</dbReference>
<evidence type="ECO:0000256" key="6">
    <source>
        <dbReference type="ARBA" id="ARBA00022660"/>
    </source>
</evidence>
<dbReference type="PROSITE" id="PS00078">
    <property type="entry name" value="COX2"/>
    <property type="match status" value="1"/>
</dbReference>
<dbReference type="EMBL" id="JAXCLA010000008">
    <property type="protein sequence ID" value="MDY0747582.1"/>
    <property type="molecule type" value="Genomic_DNA"/>
</dbReference>
<dbReference type="SUPFAM" id="SSF49503">
    <property type="entry name" value="Cupredoxins"/>
    <property type="match status" value="1"/>
</dbReference>
<evidence type="ECO:0000256" key="11">
    <source>
        <dbReference type="ARBA" id="ARBA00023004"/>
    </source>
</evidence>
<keyword evidence="7 18" id="KW-0812">Transmembrane</keyword>
<keyword evidence="4" id="KW-0813">Transport</keyword>
<evidence type="ECO:0000256" key="7">
    <source>
        <dbReference type="ARBA" id="ARBA00022692"/>
    </source>
</evidence>
<dbReference type="InterPro" id="IPR014222">
    <property type="entry name" value="Cyt_c_oxidase_su2"/>
</dbReference>
<dbReference type="InterPro" id="IPR034236">
    <property type="entry name" value="CuRO_CcO_Caa3_II"/>
</dbReference>
<keyword evidence="22" id="KW-1185">Reference proteome</keyword>
<dbReference type="CDD" id="cd04213">
    <property type="entry name" value="CuRO_CcO_Caa3_II"/>
    <property type="match status" value="1"/>
</dbReference>
<comment type="function">
    <text evidence="14">Subunits I and II form the functional core of the enzyme complex. Electrons originating in cytochrome c are transferred via heme a and Cu(A) to the binuclear center formed by heme a3 and Cu(B).</text>
</comment>
<evidence type="ECO:0000259" key="19">
    <source>
        <dbReference type="PROSITE" id="PS50857"/>
    </source>
</evidence>
<evidence type="ECO:0000256" key="2">
    <source>
        <dbReference type="ARBA" id="ARBA00004418"/>
    </source>
</evidence>
<evidence type="ECO:0000256" key="8">
    <source>
        <dbReference type="ARBA" id="ARBA00022723"/>
    </source>
</evidence>
<dbReference type="RefSeq" id="WP_320425544.1">
    <property type="nucleotide sequence ID" value="NZ_JAXCLA010000008.1"/>
</dbReference>
<evidence type="ECO:0000256" key="13">
    <source>
        <dbReference type="ARBA" id="ARBA00023136"/>
    </source>
</evidence>
<sequence length="305" mass="32616">MSSASMEAQQIAELGRVLFIGSALLFALAMLLLALAVRRPDRKTAVPPAIWIFGLGMALPALVLAALMMFAAQRSRVLAAPPPADALLVGVMGRLWWWDLRYESPAGAVRGANELRLPAGRAVRLTLASEDVIHSFWVPQLGGKMDLVPGRINHLTITASTPGVYAGACAEFCGQQHARMALKVVVMPAAEFDRWLAAQAMPAALPVGDAERRGRQAFREQGCAACHSVRETLSGTPQGPALGPDLTHLASRLHLGAGLLANERSALRRWIGDVQVLKPGARMPSYAHLDASTLDALSAYLAELR</sequence>
<evidence type="ECO:0000313" key="21">
    <source>
        <dbReference type="EMBL" id="MDY0747582.1"/>
    </source>
</evidence>
<evidence type="ECO:0000256" key="5">
    <source>
        <dbReference type="ARBA" id="ARBA00022617"/>
    </source>
</evidence>